<dbReference type="Proteomes" id="UP000198666">
    <property type="component" value="Unassembled WGS sequence"/>
</dbReference>
<dbReference type="Pfam" id="PF01957">
    <property type="entry name" value="NfeD"/>
    <property type="match status" value="1"/>
</dbReference>
<evidence type="ECO:0000256" key="1">
    <source>
        <dbReference type="ARBA" id="ARBA00004141"/>
    </source>
</evidence>
<feature type="transmembrane region" description="Helical" evidence="5">
    <location>
        <begin position="24"/>
        <end position="44"/>
    </location>
</feature>
<dbReference type="GO" id="GO:0006508">
    <property type="term" value="P:proteolysis"/>
    <property type="evidence" value="ECO:0007669"/>
    <property type="project" value="UniProtKB-KW"/>
</dbReference>
<dbReference type="RefSeq" id="WP_093727807.1">
    <property type="nucleotide sequence ID" value="NZ_FMZB01000007.1"/>
</dbReference>
<protein>
    <submittedName>
        <fullName evidence="8">Membrane-bound serine protease (ClpP class)</fullName>
    </submittedName>
</protein>
<keyword evidence="2 5" id="KW-0812">Transmembrane</keyword>
<evidence type="ECO:0000256" key="2">
    <source>
        <dbReference type="ARBA" id="ARBA00022692"/>
    </source>
</evidence>
<feature type="domain" description="NfeD integral membrane" evidence="7">
    <location>
        <begin position="30"/>
        <end position="142"/>
    </location>
</feature>
<dbReference type="Pfam" id="PF24961">
    <property type="entry name" value="NfeD_membrane"/>
    <property type="match status" value="1"/>
</dbReference>
<dbReference type="OrthoDB" id="9806253at2"/>
<keyword evidence="9" id="KW-1185">Reference proteome</keyword>
<evidence type="ECO:0000259" key="6">
    <source>
        <dbReference type="Pfam" id="PF01957"/>
    </source>
</evidence>
<feature type="transmembrane region" description="Helical" evidence="5">
    <location>
        <begin position="125"/>
        <end position="145"/>
    </location>
</feature>
<evidence type="ECO:0000313" key="8">
    <source>
        <dbReference type="EMBL" id="SDD19114.1"/>
    </source>
</evidence>
<dbReference type="Gene3D" id="2.40.50.140">
    <property type="entry name" value="Nucleic acid-binding proteins"/>
    <property type="match status" value="1"/>
</dbReference>
<evidence type="ECO:0000313" key="9">
    <source>
        <dbReference type="Proteomes" id="UP000198666"/>
    </source>
</evidence>
<dbReference type="SUPFAM" id="SSF141322">
    <property type="entry name" value="NfeD domain-like"/>
    <property type="match status" value="1"/>
</dbReference>
<dbReference type="InterPro" id="IPR002810">
    <property type="entry name" value="NfeD-like_C"/>
</dbReference>
<feature type="transmembrane region" description="Helical" evidence="5">
    <location>
        <begin position="50"/>
        <end position="68"/>
    </location>
</feature>
<accession>A0A1G6SQZ8</accession>
<evidence type="ECO:0000259" key="7">
    <source>
        <dbReference type="Pfam" id="PF24961"/>
    </source>
</evidence>
<dbReference type="EMBL" id="FMZB01000007">
    <property type="protein sequence ID" value="SDD19114.1"/>
    <property type="molecule type" value="Genomic_DNA"/>
</dbReference>
<dbReference type="PANTHER" id="PTHR33507:SF3">
    <property type="entry name" value="INNER MEMBRANE PROTEIN YBBJ"/>
    <property type="match status" value="1"/>
</dbReference>
<evidence type="ECO:0000256" key="5">
    <source>
        <dbReference type="SAM" id="Phobius"/>
    </source>
</evidence>
<keyword evidence="4 5" id="KW-0472">Membrane</keyword>
<gene>
    <name evidence="8" type="ORF">SAMN05421663_107205</name>
</gene>
<dbReference type="PANTHER" id="PTHR33507">
    <property type="entry name" value="INNER MEMBRANE PROTEIN YBBJ"/>
    <property type="match status" value="1"/>
</dbReference>
<keyword evidence="8" id="KW-0378">Hydrolase</keyword>
<dbReference type="InterPro" id="IPR056739">
    <property type="entry name" value="NfeD_membrane"/>
</dbReference>
<dbReference type="GO" id="GO:0005886">
    <property type="term" value="C:plasma membrane"/>
    <property type="evidence" value="ECO:0007669"/>
    <property type="project" value="TreeGrafter"/>
</dbReference>
<proteinExistence type="predicted"/>
<name>A0A1G6SQZ8_9BACI</name>
<organism evidence="8 9">
    <name type="scientific">Terribacillus halophilus</name>
    <dbReference type="NCBI Taxonomy" id="361279"/>
    <lineage>
        <taxon>Bacteria</taxon>
        <taxon>Bacillati</taxon>
        <taxon>Bacillota</taxon>
        <taxon>Bacilli</taxon>
        <taxon>Bacillales</taxon>
        <taxon>Bacillaceae</taxon>
        <taxon>Terribacillus</taxon>
    </lineage>
</organism>
<sequence>MLHDITLGSLQTAVHTFNDTMQGWITSPVVVTLLLSIAFAGLAVEMFTPGFGAGGLLGIAAGGIFLYGHIAGGLATGTDILLLTAAIILLVLELFVPGGIMGILGMIGLLWALFRIAADTTDMMISVSIAFVVTTVAVIYVIRIVGFEKGMFKPMILQETLKSDTPPSLTALIGQYGAAKTPLRPTGTAVIEGREMDVITEGRYVAKGSKIVVIRTEGVKIIVSAVTNEEEKQ</sequence>
<dbReference type="InterPro" id="IPR012340">
    <property type="entry name" value="NA-bd_OB-fold"/>
</dbReference>
<dbReference type="GO" id="GO:0008233">
    <property type="term" value="F:peptidase activity"/>
    <property type="evidence" value="ECO:0007669"/>
    <property type="project" value="UniProtKB-KW"/>
</dbReference>
<feature type="domain" description="NfeD-like C-terminal" evidence="6">
    <location>
        <begin position="171"/>
        <end position="223"/>
    </location>
</feature>
<feature type="transmembrane region" description="Helical" evidence="5">
    <location>
        <begin position="80"/>
        <end position="113"/>
    </location>
</feature>
<dbReference type="InterPro" id="IPR052165">
    <property type="entry name" value="Membrane_assoc_protease"/>
</dbReference>
<keyword evidence="8" id="KW-0645">Protease</keyword>
<evidence type="ECO:0000256" key="4">
    <source>
        <dbReference type="ARBA" id="ARBA00023136"/>
    </source>
</evidence>
<reference evidence="9" key="1">
    <citation type="submission" date="2016-10" db="EMBL/GenBank/DDBJ databases">
        <authorList>
            <person name="Varghese N."/>
            <person name="Submissions S."/>
        </authorList>
    </citation>
    <scope>NUCLEOTIDE SEQUENCE [LARGE SCALE GENOMIC DNA]</scope>
    <source>
        <strain evidence="9">DSM 21620</strain>
    </source>
</reference>
<dbReference type="AlphaFoldDB" id="A0A1G6SQZ8"/>
<keyword evidence="3 5" id="KW-1133">Transmembrane helix</keyword>
<dbReference type="STRING" id="361279.SAMN05421663_107205"/>
<comment type="subcellular location">
    <subcellularLocation>
        <location evidence="1">Membrane</location>
        <topology evidence="1">Multi-pass membrane protein</topology>
    </subcellularLocation>
</comment>
<evidence type="ECO:0000256" key="3">
    <source>
        <dbReference type="ARBA" id="ARBA00022989"/>
    </source>
</evidence>